<evidence type="ECO:0000259" key="1">
    <source>
        <dbReference type="PROSITE" id="PS51819"/>
    </source>
</evidence>
<protein>
    <submittedName>
        <fullName evidence="2">Catechol 2,3-dioxygenase</fullName>
    </submittedName>
</protein>
<keyword evidence="2" id="KW-0223">Dioxygenase</keyword>
<dbReference type="EMBL" id="FXTI01000006">
    <property type="protein sequence ID" value="SMO71818.1"/>
    <property type="molecule type" value="Genomic_DNA"/>
</dbReference>
<accession>A0A521DJM8</accession>
<dbReference type="Pfam" id="PF00903">
    <property type="entry name" value="Glyoxalase"/>
    <property type="match status" value="1"/>
</dbReference>
<proteinExistence type="predicted"/>
<dbReference type="PANTHER" id="PTHR41294">
    <property type="entry name" value="CADMIUM-INDUCED PROTEIN CADI"/>
    <property type="match status" value="1"/>
</dbReference>
<dbReference type="PROSITE" id="PS51819">
    <property type="entry name" value="VOC"/>
    <property type="match status" value="1"/>
</dbReference>
<gene>
    <name evidence="2" type="ORF">SAMN06264849_10692</name>
</gene>
<feature type="domain" description="VOC" evidence="1">
    <location>
        <begin position="3"/>
        <end position="118"/>
    </location>
</feature>
<dbReference type="Gene3D" id="3.10.180.10">
    <property type="entry name" value="2,3-Dihydroxybiphenyl 1,2-Dioxygenase, domain 1"/>
    <property type="match status" value="1"/>
</dbReference>
<dbReference type="Proteomes" id="UP000315636">
    <property type="component" value="Unassembled WGS sequence"/>
</dbReference>
<dbReference type="InterPro" id="IPR004360">
    <property type="entry name" value="Glyas_Fos-R_dOase_dom"/>
</dbReference>
<dbReference type="RefSeq" id="WP_142505679.1">
    <property type="nucleotide sequence ID" value="NZ_FXTI01000006.1"/>
</dbReference>
<dbReference type="GO" id="GO:0046686">
    <property type="term" value="P:response to cadmium ion"/>
    <property type="evidence" value="ECO:0007669"/>
    <property type="project" value="TreeGrafter"/>
</dbReference>
<name>A0A521DJM8_9BACL</name>
<organism evidence="2 3">
    <name type="scientific">Melghirimyces algeriensis</name>
    <dbReference type="NCBI Taxonomy" id="910412"/>
    <lineage>
        <taxon>Bacteria</taxon>
        <taxon>Bacillati</taxon>
        <taxon>Bacillota</taxon>
        <taxon>Bacilli</taxon>
        <taxon>Bacillales</taxon>
        <taxon>Thermoactinomycetaceae</taxon>
        <taxon>Melghirimyces</taxon>
    </lineage>
</organism>
<dbReference type="OrthoDB" id="9789608at2"/>
<reference evidence="2 3" key="1">
    <citation type="submission" date="2017-05" db="EMBL/GenBank/DDBJ databases">
        <authorList>
            <person name="Varghese N."/>
            <person name="Submissions S."/>
        </authorList>
    </citation>
    <scope>NUCLEOTIDE SEQUENCE [LARGE SCALE GENOMIC DNA]</scope>
    <source>
        <strain evidence="2 3">DSM 45474</strain>
    </source>
</reference>
<dbReference type="AlphaFoldDB" id="A0A521DJM8"/>
<dbReference type="GO" id="GO:0051213">
    <property type="term" value="F:dioxygenase activity"/>
    <property type="evidence" value="ECO:0007669"/>
    <property type="project" value="UniProtKB-KW"/>
</dbReference>
<dbReference type="InterPro" id="IPR049789">
    <property type="entry name" value="ArsI/CadI-like"/>
</dbReference>
<keyword evidence="3" id="KW-1185">Reference proteome</keyword>
<evidence type="ECO:0000313" key="3">
    <source>
        <dbReference type="Proteomes" id="UP000315636"/>
    </source>
</evidence>
<dbReference type="InterPro" id="IPR052393">
    <property type="entry name" value="Cadmium-induced_rsp"/>
</dbReference>
<evidence type="ECO:0000313" key="2">
    <source>
        <dbReference type="EMBL" id="SMO71818.1"/>
    </source>
</evidence>
<keyword evidence="2" id="KW-0560">Oxidoreductase</keyword>
<dbReference type="InterPro" id="IPR037523">
    <property type="entry name" value="VOC_core"/>
</dbReference>
<dbReference type="PANTHER" id="PTHR41294:SF1">
    <property type="entry name" value="CADMIUM-INDUCED PROTEIN CADI"/>
    <property type="match status" value="1"/>
</dbReference>
<dbReference type="InterPro" id="IPR029068">
    <property type="entry name" value="Glyas_Bleomycin-R_OHBP_Dase"/>
</dbReference>
<sequence>MVLKPHVAINVKDLDTSIQFYRHLFGEEPAKVHPGYAKFDLDQPALNFTLNEGGDIAGGLNHLGIQVESTEAVIAAKERLQHAGLASFDEMDTTCCYARQDKIWVTSPDDHRWEVFFVKEDVDDFGQSSKIATSEGDCCAPDCCTSE</sequence>
<dbReference type="SUPFAM" id="SSF54593">
    <property type="entry name" value="Glyoxalase/Bleomycin resistance protein/Dihydroxybiphenyl dioxygenase"/>
    <property type="match status" value="1"/>
</dbReference>
<dbReference type="NCBIfam" id="NF041414">
    <property type="entry name" value="ArsI_CadI_VOC"/>
    <property type="match status" value="1"/>
</dbReference>